<dbReference type="SUPFAM" id="SSF53955">
    <property type="entry name" value="Lysozyme-like"/>
    <property type="match status" value="1"/>
</dbReference>
<dbReference type="EMBL" id="QVQT01000003">
    <property type="protein sequence ID" value="RFU17244.1"/>
    <property type="molecule type" value="Genomic_DNA"/>
</dbReference>
<sequence>MLGLPRKRRWYALALVSCCVSAAFAADRVTLKNGFDIVCDHRAADGDRVRLYTDASGQNFVEVAAEDIVSEQHVDLLPKTPAAAPVTKPASAALTPVRLHAMLTHAGAEYDLDEDLLASVVRQESGGNARAVSRAGAQGLMQLMPKTAAHLGVSDSFAPDQNIEGGSAYLDALLHRYHDNLPLALAAYNAGPEAVDRWHGIPPYRETRSYVARVIHEYNRRYALRLRSSAQRQASLSAAPLAASAE</sequence>
<dbReference type="PROSITE" id="PS00922">
    <property type="entry name" value="TRANSGLYCOSYLASE"/>
    <property type="match status" value="1"/>
</dbReference>
<dbReference type="AlphaFoldDB" id="A0A372IQT0"/>
<evidence type="ECO:0000256" key="2">
    <source>
        <dbReference type="SAM" id="SignalP"/>
    </source>
</evidence>
<dbReference type="GO" id="GO:0008933">
    <property type="term" value="F:peptidoglycan lytic transglycosylase activity"/>
    <property type="evidence" value="ECO:0007669"/>
    <property type="project" value="InterPro"/>
</dbReference>
<reference evidence="4 5" key="1">
    <citation type="submission" date="2018-08" db="EMBL/GenBank/DDBJ databases">
        <title>Acidipila sp. 4G-K13, an acidobacterium isolated from forest soil.</title>
        <authorList>
            <person name="Gao Z.-H."/>
            <person name="Qiu L.-H."/>
        </authorList>
    </citation>
    <scope>NUCLEOTIDE SEQUENCE [LARGE SCALE GENOMIC DNA]</scope>
    <source>
        <strain evidence="4 5">4G-K13</strain>
    </source>
</reference>
<dbReference type="Proteomes" id="UP000264702">
    <property type="component" value="Unassembled WGS sequence"/>
</dbReference>
<organism evidence="4 5">
    <name type="scientific">Paracidobacterium acidisoli</name>
    <dbReference type="NCBI Taxonomy" id="2303751"/>
    <lineage>
        <taxon>Bacteria</taxon>
        <taxon>Pseudomonadati</taxon>
        <taxon>Acidobacteriota</taxon>
        <taxon>Terriglobia</taxon>
        <taxon>Terriglobales</taxon>
        <taxon>Acidobacteriaceae</taxon>
        <taxon>Paracidobacterium</taxon>
    </lineage>
</organism>
<dbReference type="CDD" id="cd00254">
    <property type="entry name" value="LT-like"/>
    <property type="match status" value="1"/>
</dbReference>
<feature type="domain" description="Transglycosylase SLT" evidence="3">
    <location>
        <begin position="105"/>
        <end position="205"/>
    </location>
</feature>
<dbReference type="OrthoDB" id="9815002at2"/>
<proteinExistence type="inferred from homology"/>
<dbReference type="InterPro" id="IPR008258">
    <property type="entry name" value="Transglycosylase_SLT_dom_1"/>
</dbReference>
<dbReference type="GO" id="GO:0016020">
    <property type="term" value="C:membrane"/>
    <property type="evidence" value="ECO:0007669"/>
    <property type="project" value="InterPro"/>
</dbReference>
<gene>
    <name evidence="4" type="ORF">D0Y96_09120</name>
</gene>
<comment type="similarity">
    <text evidence="1">Belongs to the transglycosylase Slt family.</text>
</comment>
<keyword evidence="5" id="KW-1185">Reference proteome</keyword>
<evidence type="ECO:0000259" key="3">
    <source>
        <dbReference type="Pfam" id="PF01464"/>
    </source>
</evidence>
<protein>
    <submittedName>
        <fullName evidence="4">Lytic transglycosylase domain-containing protein</fullName>
    </submittedName>
</protein>
<dbReference type="InterPro" id="IPR023346">
    <property type="entry name" value="Lysozyme-like_dom_sf"/>
</dbReference>
<dbReference type="Pfam" id="PF01464">
    <property type="entry name" value="SLT"/>
    <property type="match status" value="1"/>
</dbReference>
<dbReference type="GO" id="GO:0000270">
    <property type="term" value="P:peptidoglycan metabolic process"/>
    <property type="evidence" value="ECO:0007669"/>
    <property type="project" value="InterPro"/>
</dbReference>
<accession>A0A372IQT0</accession>
<name>A0A372IQT0_9BACT</name>
<evidence type="ECO:0000313" key="4">
    <source>
        <dbReference type="EMBL" id="RFU17244.1"/>
    </source>
</evidence>
<keyword evidence="2" id="KW-0732">Signal</keyword>
<evidence type="ECO:0000313" key="5">
    <source>
        <dbReference type="Proteomes" id="UP000264702"/>
    </source>
</evidence>
<dbReference type="PANTHER" id="PTHR37423">
    <property type="entry name" value="SOLUBLE LYTIC MUREIN TRANSGLYCOSYLASE-RELATED"/>
    <property type="match status" value="1"/>
</dbReference>
<dbReference type="InterPro" id="IPR000189">
    <property type="entry name" value="Transglyc_AS"/>
</dbReference>
<comment type="caution">
    <text evidence="4">The sequence shown here is derived from an EMBL/GenBank/DDBJ whole genome shotgun (WGS) entry which is preliminary data.</text>
</comment>
<evidence type="ECO:0000256" key="1">
    <source>
        <dbReference type="ARBA" id="ARBA00007734"/>
    </source>
</evidence>
<dbReference type="PANTHER" id="PTHR37423:SF2">
    <property type="entry name" value="MEMBRANE-BOUND LYTIC MUREIN TRANSGLYCOSYLASE C"/>
    <property type="match status" value="1"/>
</dbReference>
<dbReference type="Gene3D" id="1.10.530.10">
    <property type="match status" value="1"/>
</dbReference>
<feature type="signal peptide" evidence="2">
    <location>
        <begin position="1"/>
        <end position="25"/>
    </location>
</feature>
<feature type="chain" id="PRO_5016860534" evidence="2">
    <location>
        <begin position="26"/>
        <end position="246"/>
    </location>
</feature>